<dbReference type="EMBL" id="BARW01032753">
    <property type="protein sequence ID" value="GAJ03240.1"/>
    <property type="molecule type" value="Genomic_DNA"/>
</dbReference>
<protein>
    <submittedName>
        <fullName evidence="1">Uncharacterized protein</fullName>
    </submittedName>
</protein>
<feature type="non-terminal residue" evidence="1">
    <location>
        <position position="198"/>
    </location>
</feature>
<name>X1VBD5_9ZZZZ</name>
<gene>
    <name evidence="1" type="ORF">S12H4_51762</name>
</gene>
<proteinExistence type="predicted"/>
<organism evidence="1">
    <name type="scientific">marine sediment metagenome</name>
    <dbReference type="NCBI Taxonomy" id="412755"/>
    <lineage>
        <taxon>unclassified sequences</taxon>
        <taxon>metagenomes</taxon>
        <taxon>ecological metagenomes</taxon>
    </lineage>
</organism>
<accession>X1VBD5</accession>
<comment type="caution">
    <text evidence="1">The sequence shown here is derived from an EMBL/GenBank/DDBJ whole genome shotgun (WGS) entry which is preliminary data.</text>
</comment>
<reference evidence="1" key="1">
    <citation type="journal article" date="2014" name="Front. Microbiol.">
        <title>High frequency of phylogenetically diverse reductive dehalogenase-homologous genes in deep subseafloor sedimentary metagenomes.</title>
        <authorList>
            <person name="Kawai M."/>
            <person name="Futagami T."/>
            <person name="Toyoda A."/>
            <person name="Takaki Y."/>
            <person name="Nishi S."/>
            <person name="Hori S."/>
            <person name="Arai W."/>
            <person name="Tsubouchi T."/>
            <person name="Morono Y."/>
            <person name="Uchiyama I."/>
            <person name="Ito T."/>
            <person name="Fujiyama A."/>
            <person name="Inagaki F."/>
            <person name="Takami H."/>
        </authorList>
    </citation>
    <scope>NUCLEOTIDE SEQUENCE</scope>
    <source>
        <strain evidence="1">Expedition CK06-06</strain>
    </source>
</reference>
<dbReference type="AlphaFoldDB" id="X1VBD5"/>
<sequence length="198" mass="21516">MPDVTYHFNAYVTPVWTNPGNIVDGDIETFAFTGAKKTEQALTGNNCPGTDLGTITKVEIRVFAYGDGDDHIQITPIFTGGNGNAHETTPVVDPGNWTPYVEITNDPNHPDWSLWSHIQTLDYIIEHDSTGKANVMYASKVEIRVTYTPPPLPTVTIQPTSDIEETTATGNGNITVTGNETCDKRGIVYGTSTQGDPE</sequence>
<evidence type="ECO:0000313" key="1">
    <source>
        <dbReference type="EMBL" id="GAJ03240.1"/>
    </source>
</evidence>